<proteinExistence type="predicted"/>
<evidence type="ECO:0000313" key="2">
    <source>
        <dbReference type="Proteomes" id="UP000469949"/>
    </source>
</evidence>
<comment type="caution">
    <text evidence="1">The sequence shown here is derived from an EMBL/GenBank/DDBJ whole genome shotgun (WGS) entry which is preliminary data.</text>
</comment>
<reference evidence="1 2" key="1">
    <citation type="submission" date="2019-10" db="EMBL/GenBank/DDBJ databases">
        <title>Draft Genome Sequence of the Caffeine Degrading Methylotroph Methylorubrum populi PINKEL.</title>
        <authorList>
            <person name="Dawson S.C."/>
            <person name="Zhang X."/>
            <person name="Wright M.E."/>
            <person name="Sharma G."/>
            <person name="Langner J.T."/>
            <person name="Ditty J.L."/>
            <person name="Subuyuj G.A."/>
        </authorList>
    </citation>
    <scope>NUCLEOTIDE SEQUENCE [LARGE SCALE GENOMIC DNA]</scope>
    <source>
        <strain evidence="1 2">Pinkel</strain>
    </source>
</reference>
<dbReference type="RefSeq" id="WP_152278691.1">
    <property type="nucleotide sequence ID" value="NZ_WEKV01000020.1"/>
</dbReference>
<dbReference type="EMBL" id="WEKV01000020">
    <property type="protein sequence ID" value="KAB7782180.1"/>
    <property type="molecule type" value="Genomic_DNA"/>
</dbReference>
<dbReference type="AlphaFoldDB" id="A0A833J022"/>
<name>A0A833J022_9HYPH</name>
<dbReference type="Proteomes" id="UP000469949">
    <property type="component" value="Unassembled WGS sequence"/>
</dbReference>
<gene>
    <name evidence="1" type="ORF">F8B43_4935</name>
</gene>
<protein>
    <recommendedName>
        <fullName evidence="3">LamG domain-containing protein</fullName>
    </recommendedName>
</protein>
<organism evidence="1 2">
    <name type="scientific">Methylorubrum populi</name>
    <dbReference type="NCBI Taxonomy" id="223967"/>
    <lineage>
        <taxon>Bacteria</taxon>
        <taxon>Pseudomonadati</taxon>
        <taxon>Pseudomonadota</taxon>
        <taxon>Alphaproteobacteria</taxon>
        <taxon>Hyphomicrobiales</taxon>
        <taxon>Methylobacteriaceae</taxon>
        <taxon>Methylorubrum</taxon>
    </lineage>
</organism>
<dbReference type="Gene3D" id="2.60.120.200">
    <property type="match status" value="1"/>
</dbReference>
<sequence length="250" mass="25450">MAAPIPFFRLPFAIASATAPVLPANSVKSLFPTGPEFDADAHWLLGGSAASLVDVVSGRSLIPAGAAPTYGTNFVTTADSNASGLLSPFDDAVEQTVCTVFQRPSVGGDAVIFGSLTSSSAAGGNGALMLTSGALQAQTRGYTAEPVSVAQSAATAAGTWYFLAIAQTATERRIVRGALGTAIITAGTKTLATPMRKVALGNGGYGSSSFLKGLSAAEFINYSRGLTVDEMAAVYERSKLRMADRGITVA</sequence>
<evidence type="ECO:0008006" key="3">
    <source>
        <dbReference type="Google" id="ProtNLM"/>
    </source>
</evidence>
<accession>A0A833J022</accession>
<evidence type="ECO:0000313" key="1">
    <source>
        <dbReference type="EMBL" id="KAB7782180.1"/>
    </source>
</evidence>